<proteinExistence type="evidence at transcript level"/>
<feature type="region of interest" description="Disordered" evidence="6">
    <location>
        <begin position="1"/>
        <end position="22"/>
    </location>
</feature>
<feature type="transmembrane region" description="Helical" evidence="7">
    <location>
        <begin position="330"/>
        <end position="350"/>
    </location>
</feature>
<keyword evidence="4 7" id="KW-1133">Transmembrane helix</keyword>
<dbReference type="OrthoDB" id="423807at2759"/>
<dbReference type="Pfam" id="PF00999">
    <property type="entry name" value="Na_H_Exchanger"/>
    <property type="match status" value="1"/>
</dbReference>
<dbReference type="PANTHER" id="PTHR31102:SF21">
    <property type="entry name" value="NA[+]_H[+] HYDROGEN ANTIPORTER 2, ISOFORM B"/>
    <property type="match status" value="1"/>
</dbReference>
<reference evidence="9" key="1">
    <citation type="submission" date="2013-07" db="EMBL/GenBank/DDBJ databases">
        <authorList>
            <person name="Geib S."/>
        </authorList>
    </citation>
    <scope>NUCLEOTIDE SEQUENCE</scope>
</reference>
<dbReference type="InterPro" id="IPR038770">
    <property type="entry name" value="Na+/solute_symporter_sf"/>
</dbReference>
<organism evidence="9">
    <name type="scientific">Ceratitis capitata</name>
    <name type="common">Mediterranean fruit fly</name>
    <name type="synonym">Tephritis capitata</name>
    <dbReference type="NCBI Taxonomy" id="7213"/>
    <lineage>
        <taxon>Eukaryota</taxon>
        <taxon>Metazoa</taxon>
        <taxon>Ecdysozoa</taxon>
        <taxon>Arthropoda</taxon>
        <taxon>Hexapoda</taxon>
        <taxon>Insecta</taxon>
        <taxon>Pterygota</taxon>
        <taxon>Neoptera</taxon>
        <taxon>Endopterygota</taxon>
        <taxon>Diptera</taxon>
        <taxon>Brachycera</taxon>
        <taxon>Muscomorpha</taxon>
        <taxon>Tephritoidea</taxon>
        <taxon>Tephritidae</taxon>
        <taxon>Ceratitis</taxon>
        <taxon>Ceratitis</taxon>
    </lineage>
</organism>
<feature type="compositionally biased region" description="Polar residues" evidence="6">
    <location>
        <begin position="686"/>
        <end position="695"/>
    </location>
</feature>
<accession>W8B8J4</accession>
<dbReference type="GO" id="GO:1902600">
    <property type="term" value="P:proton transmembrane transport"/>
    <property type="evidence" value="ECO:0007669"/>
    <property type="project" value="InterPro"/>
</dbReference>
<feature type="domain" description="Cation/H+ exchanger transmembrane" evidence="8">
    <location>
        <begin position="262"/>
        <end position="646"/>
    </location>
</feature>
<evidence type="ECO:0000256" key="3">
    <source>
        <dbReference type="ARBA" id="ARBA00022692"/>
    </source>
</evidence>
<dbReference type="GO" id="GO:0015297">
    <property type="term" value="F:antiporter activity"/>
    <property type="evidence" value="ECO:0007669"/>
    <property type="project" value="InterPro"/>
</dbReference>
<keyword evidence="3 7" id="KW-0812">Transmembrane</keyword>
<feature type="transmembrane region" description="Helical" evidence="7">
    <location>
        <begin position="487"/>
        <end position="506"/>
    </location>
</feature>
<dbReference type="Gene3D" id="1.20.1530.20">
    <property type="match status" value="1"/>
</dbReference>
<evidence type="ECO:0000256" key="6">
    <source>
        <dbReference type="SAM" id="MobiDB-lite"/>
    </source>
</evidence>
<feature type="compositionally biased region" description="Polar residues" evidence="6">
    <location>
        <begin position="1"/>
        <end position="13"/>
    </location>
</feature>
<evidence type="ECO:0000313" key="9">
    <source>
        <dbReference type="EMBL" id="JAB97575.1"/>
    </source>
</evidence>
<sequence>MASNSRSTKSQAALLTEGDEAEMPLAQFKSTEEKLQQLRTLMGDAKEGIRDDETAHLLINNQRPQVKLRVAKVQSQENQKCKQISKEKQQDECIESEQELSTAYFGHFGEDGGGNGVKNNTMNCEGGIIGGKAAAAHSTSPGKMTQHDHTATTIADQTLPDYSEQKHTPTPPAALNTTTDIEIGVGGNDDGPHGHGAELHQDYKGPKIWRILVKHWPYISQPLALAAVFIALWVLGYVLLPDYALPNTPIMRIFFLFVGAQLTGVLVTFIALPDMLGMLFFGVLYTNAGLADFTGYNKFEAFLREMALINIMLLAGLGLDASAFKKLWFMILRLTLVPTIAEVTIIAMIARFTLDMPWFWGILLGLVVTAVSPNVVVTVMLKLKEERLGLNSGIHTLIYAMTSCNDVVAIFLFGVILSVIFSTDKSLTQQILQGPIGIGIGIVFGYVYGLMLTILPSTKTAYLNGLRFVLTVLGGTISVMGSRTIGYPSAGALGCMTIAFFAGIGWKGQQQHLTPQQLQRQLENENSSVPARLDLLWKFLKPVSFSLIGKEINFDVLDGRVVGYGALLVLLGSLFRLTFAYLSTYGGNLTRKERAYITISCFPKATVQAALGPLALDMARSLKGVDEQSINLASNVLIISVLAIIFTAPLGAVLMLRLAPLWLQRSDVHGEGNGNSNSRDCDVNEFVSSKSNNTDSPDDTLKISKKIAQSLSQAGSKTQNNGSSNSLKGAVDVYTVDGDGDGNGDAGQVSRTQSPWAKEDERKASRH</sequence>
<feature type="transmembrane region" description="Helical" evidence="7">
    <location>
        <begin position="223"/>
        <end position="241"/>
    </location>
</feature>
<name>W8B8J4_CERCA</name>
<feature type="region of interest" description="Disordered" evidence="6">
    <location>
        <begin position="670"/>
        <end position="700"/>
    </location>
</feature>
<dbReference type="InterPro" id="IPR051843">
    <property type="entry name" value="CPA1_transporter"/>
</dbReference>
<feature type="transmembrane region" description="Helical" evidence="7">
    <location>
        <begin position="461"/>
        <end position="480"/>
    </location>
</feature>
<dbReference type="InterPro" id="IPR006153">
    <property type="entry name" value="Cation/H_exchanger_TM"/>
</dbReference>
<feature type="transmembrane region" description="Helical" evidence="7">
    <location>
        <begin position="357"/>
        <end position="377"/>
    </location>
</feature>
<feature type="region of interest" description="Disordered" evidence="6">
    <location>
        <begin position="712"/>
        <end position="767"/>
    </location>
</feature>
<comment type="subcellular location">
    <subcellularLocation>
        <location evidence="1">Membrane</location>
        <topology evidence="1">Multi-pass membrane protein</topology>
    </subcellularLocation>
</comment>
<dbReference type="PANTHER" id="PTHR31102">
    <property type="match status" value="1"/>
</dbReference>
<dbReference type="GO" id="GO:0016020">
    <property type="term" value="C:membrane"/>
    <property type="evidence" value="ECO:0007669"/>
    <property type="project" value="UniProtKB-SubCell"/>
</dbReference>
<gene>
    <name evidence="9" type="primary">SL9B2</name>
</gene>
<feature type="compositionally biased region" description="Polar residues" evidence="6">
    <location>
        <begin position="712"/>
        <end position="727"/>
    </location>
</feature>
<feature type="transmembrane region" description="Helical" evidence="7">
    <location>
        <begin position="434"/>
        <end position="455"/>
    </location>
</feature>
<feature type="compositionally biased region" description="Basic and acidic residues" evidence="6">
    <location>
        <begin position="757"/>
        <end position="767"/>
    </location>
</feature>
<reference evidence="9" key="2">
    <citation type="journal article" date="2014" name="BMC Genomics">
        <title>A genomic perspective to assessing quality of mass-reared SIT flies used in Mediterranean fruit fly (Ceratitis capitata) eradication in California.</title>
        <authorList>
            <person name="Calla B."/>
            <person name="Hall B."/>
            <person name="Hou S."/>
            <person name="Geib S.M."/>
        </authorList>
    </citation>
    <scope>NUCLEOTIDE SEQUENCE</scope>
</reference>
<comment type="similarity">
    <text evidence="2">Belongs to the monovalent cation:proton antiporter 1 (CPA1) transporter (TC 2.A.36) family.</text>
</comment>
<feature type="transmembrane region" description="Helical" evidence="7">
    <location>
        <begin position="307"/>
        <end position="324"/>
    </location>
</feature>
<evidence type="ECO:0000259" key="8">
    <source>
        <dbReference type="Pfam" id="PF00999"/>
    </source>
</evidence>
<feature type="transmembrane region" description="Helical" evidence="7">
    <location>
        <begin position="397"/>
        <end position="422"/>
    </location>
</feature>
<evidence type="ECO:0000256" key="2">
    <source>
        <dbReference type="ARBA" id="ARBA00007367"/>
    </source>
</evidence>
<dbReference type="EMBL" id="GAMC01008980">
    <property type="protein sequence ID" value="JAB97575.1"/>
    <property type="molecule type" value="mRNA"/>
</dbReference>
<evidence type="ECO:0000256" key="5">
    <source>
        <dbReference type="ARBA" id="ARBA00023136"/>
    </source>
</evidence>
<feature type="transmembrane region" description="Helical" evidence="7">
    <location>
        <begin position="636"/>
        <end position="656"/>
    </location>
</feature>
<feature type="transmembrane region" description="Helical" evidence="7">
    <location>
        <begin position="561"/>
        <end position="583"/>
    </location>
</feature>
<dbReference type="AlphaFoldDB" id="W8B8J4"/>
<evidence type="ECO:0000256" key="1">
    <source>
        <dbReference type="ARBA" id="ARBA00004141"/>
    </source>
</evidence>
<keyword evidence="5 7" id="KW-0472">Membrane</keyword>
<protein>
    <submittedName>
        <fullName evidence="9">Mitochondrial sodium/hydrogen exchanger 9B2</fullName>
    </submittedName>
</protein>
<feature type="transmembrane region" description="Helical" evidence="7">
    <location>
        <begin position="253"/>
        <end position="272"/>
    </location>
</feature>
<evidence type="ECO:0000256" key="4">
    <source>
        <dbReference type="ARBA" id="ARBA00022989"/>
    </source>
</evidence>
<evidence type="ECO:0000256" key="7">
    <source>
        <dbReference type="SAM" id="Phobius"/>
    </source>
</evidence>